<gene>
    <name evidence="2" type="ORF">KAK06_20550</name>
</gene>
<dbReference type="Proteomes" id="UP000678374">
    <property type="component" value="Unassembled WGS sequence"/>
</dbReference>
<feature type="transmembrane region" description="Helical" evidence="1">
    <location>
        <begin position="24"/>
        <end position="47"/>
    </location>
</feature>
<evidence type="ECO:0000313" key="2">
    <source>
        <dbReference type="EMBL" id="MBQ0961359.1"/>
    </source>
</evidence>
<dbReference type="InterPro" id="IPR012902">
    <property type="entry name" value="N_methyl_site"/>
</dbReference>
<proteinExistence type="predicted"/>
<keyword evidence="1" id="KW-0472">Membrane</keyword>
<dbReference type="PANTHER" id="PTHR30093:SF47">
    <property type="entry name" value="TYPE IV PILUS NON-CORE MINOR PILIN PILE"/>
    <property type="match status" value="1"/>
</dbReference>
<dbReference type="InterPro" id="IPR045584">
    <property type="entry name" value="Pilin-like"/>
</dbReference>
<dbReference type="AlphaFoldDB" id="A0A940YKR4"/>
<dbReference type="Gene3D" id="3.30.700.10">
    <property type="entry name" value="Glycoprotein, Type 4 Pilin"/>
    <property type="match status" value="1"/>
</dbReference>
<dbReference type="GO" id="GO:0043683">
    <property type="term" value="P:type IV pilus assembly"/>
    <property type="evidence" value="ECO:0007669"/>
    <property type="project" value="InterPro"/>
</dbReference>
<dbReference type="RefSeq" id="WP_210804043.1">
    <property type="nucleotide sequence ID" value="NZ_JAGQDE010000027.1"/>
</dbReference>
<keyword evidence="3" id="KW-1185">Reference proteome</keyword>
<dbReference type="SUPFAM" id="SSF54523">
    <property type="entry name" value="Pili subunits"/>
    <property type="match status" value="1"/>
</dbReference>
<dbReference type="Pfam" id="PF07963">
    <property type="entry name" value="N_methyl"/>
    <property type="match status" value="1"/>
</dbReference>
<dbReference type="InterPro" id="IPR031982">
    <property type="entry name" value="PilE-like"/>
</dbReference>
<organism evidence="2 3">
    <name type="scientific">Ideonella aquatica</name>
    <dbReference type="NCBI Taxonomy" id="2824119"/>
    <lineage>
        <taxon>Bacteria</taxon>
        <taxon>Pseudomonadati</taxon>
        <taxon>Pseudomonadota</taxon>
        <taxon>Betaproteobacteria</taxon>
        <taxon>Burkholderiales</taxon>
        <taxon>Sphaerotilaceae</taxon>
        <taxon>Ideonella</taxon>
    </lineage>
</organism>
<dbReference type="Pfam" id="PF16732">
    <property type="entry name" value="ComP_DUS"/>
    <property type="match status" value="1"/>
</dbReference>
<protein>
    <submittedName>
        <fullName evidence="2">Type IV pilin protein</fullName>
    </submittedName>
</protein>
<name>A0A940YKR4_9BURK</name>
<dbReference type="PANTHER" id="PTHR30093">
    <property type="entry name" value="GENERAL SECRETION PATHWAY PROTEIN G"/>
    <property type="match status" value="1"/>
</dbReference>
<dbReference type="PROSITE" id="PS00409">
    <property type="entry name" value="PROKAR_NTER_METHYL"/>
    <property type="match status" value="1"/>
</dbReference>
<accession>A0A940YKR4</accession>
<reference evidence="2" key="1">
    <citation type="submission" date="2021-04" db="EMBL/GenBank/DDBJ databases">
        <title>The genome sequence of Ideonella sp. 4Y11.</title>
        <authorList>
            <person name="Liu Y."/>
        </authorList>
    </citation>
    <scope>NUCLEOTIDE SEQUENCE</scope>
    <source>
        <strain evidence="2">4Y11</strain>
    </source>
</reference>
<evidence type="ECO:0000313" key="3">
    <source>
        <dbReference type="Proteomes" id="UP000678374"/>
    </source>
</evidence>
<keyword evidence="1" id="KW-0812">Transmembrane</keyword>
<evidence type="ECO:0000256" key="1">
    <source>
        <dbReference type="SAM" id="Phobius"/>
    </source>
</evidence>
<dbReference type="NCBIfam" id="TIGR02532">
    <property type="entry name" value="IV_pilin_GFxxxE"/>
    <property type="match status" value="1"/>
</dbReference>
<dbReference type="EMBL" id="JAGQDE010000027">
    <property type="protein sequence ID" value="MBQ0961359.1"/>
    <property type="molecule type" value="Genomic_DNA"/>
</dbReference>
<sequence>MTLESSSGPGGRPAWRARQSVRGFTLIEVMIVVAILGILAAFAYPAYTEQVARGRRAGAQAGLMEAAQWMQRYYAALNTYKDADKKLPDSYKTLPRDGGAKTYSVEVVVGADERSYTLTAKPVSADAKCGNLTLNDLGQKGSQYSDVPTCWR</sequence>
<keyword evidence="1" id="KW-1133">Transmembrane helix</keyword>
<comment type="caution">
    <text evidence="2">The sequence shown here is derived from an EMBL/GenBank/DDBJ whole genome shotgun (WGS) entry which is preliminary data.</text>
</comment>